<dbReference type="Proteomes" id="UP000037696">
    <property type="component" value="Unassembled WGS sequence"/>
</dbReference>
<gene>
    <name evidence="1" type="ORF">ACN38_g9454</name>
</gene>
<dbReference type="OrthoDB" id="2104739at2759"/>
<protein>
    <submittedName>
        <fullName evidence="1">Uncharacterized protein</fullName>
    </submittedName>
</protein>
<dbReference type="AlphaFoldDB" id="A0A0M8P354"/>
<sequence length="121" mass="14048">MVTLRQADGHQEKPLPGREFLDTHFRLYEIFHASGLAKEVEDNYRRWDQIKQQASGHSLLEDGSTNVAEILQTALFGVAKRRIEENDETLRCSLDSIQIQLRFNSDSIYFRSPYTYIVDPT</sequence>
<comment type="caution">
    <text evidence="1">The sequence shown here is derived from an EMBL/GenBank/DDBJ whole genome shotgun (WGS) entry which is preliminary data.</text>
</comment>
<organism evidence="1 2">
    <name type="scientific">Penicillium nordicum</name>
    <dbReference type="NCBI Taxonomy" id="229535"/>
    <lineage>
        <taxon>Eukaryota</taxon>
        <taxon>Fungi</taxon>
        <taxon>Dikarya</taxon>
        <taxon>Ascomycota</taxon>
        <taxon>Pezizomycotina</taxon>
        <taxon>Eurotiomycetes</taxon>
        <taxon>Eurotiomycetidae</taxon>
        <taxon>Eurotiales</taxon>
        <taxon>Aspergillaceae</taxon>
        <taxon>Penicillium</taxon>
    </lineage>
</organism>
<evidence type="ECO:0000313" key="1">
    <source>
        <dbReference type="EMBL" id="KOS39711.1"/>
    </source>
</evidence>
<accession>A0A0M8P354</accession>
<name>A0A0M8P354_9EURO</name>
<keyword evidence="2" id="KW-1185">Reference proteome</keyword>
<dbReference type="EMBL" id="LHQQ01000191">
    <property type="protein sequence ID" value="KOS39711.1"/>
    <property type="molecule type" value="Genomic_DNA"/>
</dbReference>
<evidence type="ECO:0000313" key="2">
    <source>
        <dbReference type="Proteomes" id="UP000037696"/>
    </source>
</evidence>
<reference evidence="1 2" key="1">
    <citation type="submission" date="2015-08" db="EMBL/GenBank/DDBJ databases">
        <title>Genome sequencing of Penicillium nordicum.</title>
        <authorList>
            <person name="Nguyen H.D."/>
            <person name="Seifert K.A."/>
        </authorList>
    </citation>
    <scope>NUCLEOTIDE SEQUENCE [LARGE SCALE GENOMIC DNA]</scope>
    <source>
        <strain evidence="1 2">DAOMC 185683</strain>
    </source>
</reference>
<proteinExistence type="predicted"/>